<feature type="domain" description="Integrase catalytic" evidence="2">
    <location>
        <begin position="186"/>
        <end position="350"/>
    </location>
</feature>
<keyword evidence="5" id="KW-1185">Reference proteome</keyword>
<evidence type="ECO:0000313" key="5">
    <source>
        <dbReference type="Proteomes" id="UP000478052"/>
    </source>
</evidence>
<dbReference type="InterPro" id="IPR012337">
    <property type="entry name" value="RNaseH-like_sf"/>
</dbReference>
<organism evidence="4 5">
    <name type="scientific">Aphis craccivora</name>
    <name type="common">Cowpea aphid</name>
    <dbReference type="NCBI Taxonomy" id="307492"/>
    <lineage>
        <taxon>Eukaryota</taxon>
        <taxon>Metazoa</taxon>
        <taxon>Ecdysozoa</taxon>
        <taxon>Arthropoda</taxon>
        <taxon>Hexapoda</taxon>
        <taxon>Insecta</taxon>
        <taxon>Pterygota</taxon>
        <taxon>Neoptera</taxon>
        <taxon>Paraneoptera</taxon>
        <taxon>Hemiptera</taxon>
        <taxon>Sternorrhyncha</taxon>
        <taxon>Aphidomorpha</taxon>
        <taxon>Aphidoidea</taxon>
        <taxon>Aphididae</taxon>
        <taxon>Aphidini</taxon>
        <taxon>Aphis</taxon>
        <taxon>Aphis</taxon>
    </lineage>
</organism>
<dbReference type="Proteomes" id="UP000478052">
    <property type="component" value="Unassembled WGS sequence"/>
</dbReference>
<dbReference type="SUPFAM" id="SSF82708">
    <property type="entry name" value="R3H domain"/>
    <property type="match status" value="1"/>
</dbReference>
<feature type="domain" description="R3H" evidence="3">
    <location>
        <begin position="551"/>
        <end position="615"/>
    </location>
</feature>
<evidence type="ECO:0000259" key="3">
    <source>
        <dbReference type="PROSITE" id="PS51061"/>
    </source>
</evidence>
<dbReference type="AlphaFoldDB" id="A0A6G0ZG02"/>
<dbReference type="EMBL" id="VUJU01000510">
    <property type="protein sequence ID" value="KAF0769930.1"/>
    <property type="molecule type" value="Genomic_DNA"/>
</dbReference>
<dbReference type="Gene3D" id="3.30.1370.50">
    <property type="entry name" value="R3H-like domain"/>
    <property type="match status" value="1"/>
</dbReference>
<proteinExistence type="predicted"/>
<dbReference type="InterPro" id="IPR036397">
    <property type="entry name" value="RNaseH_sf"/>
</dbReference>
<dbReference type="GO" id="GO:0003676">
    <property type="term" value="F:nucleic acid binding"/>
    <property type="evidence" value="ECO:0007669"/>
    <property type="project" value="UniProtKB-UniRule"/>
</dbReference>
<evidence type="ECO:0000256" key="1">
    <source>
        <dbReference type="SAM" id="MobiDB-lite"/>
    </source>
</evidence>
<dbReference type="PROSITE" id="PS50994">
    <property type="entry name" value="INTEGRASE"/>
    <property type="match status" value="1"/>
</dbReference>
<accession>A0A6G0ZG02</accession>
<name>A0A6G0ZG02_APHCR</name>
<dbReference type="SUPFAM" id="SSF53098">
    <property type="entry name" value="Ribonuclease H-like"/>
    <property type="match status" value="1"/>
</dbReference>
<comment type="caution">
    <text evidence="4">The sequence shown here is derived from an EMBL/GenBank/DDBJ whole genome shotgun (WGS) entry which is preliminary data.</text>
</comment>
<dbReference type="InterPro" id="IPR001584">
    <property type="entry name" value="Integrase_cat-core"/>
</dbReference>
<feature type="region of interest" description="Disordered" evidence="1">
    <location>
        <begin position="691"/>
        <end position="711"/>
    </location>
</feature>
<dbReference type="PANTHER" id="PTHR13498">
    <property type="entry name" value="SPERM ASSOCIATED ANTIGEN 7"/>
    <property type="match status" value="1"/>
</dbReference>
<dbReference type="Pfam" id="PF01424">
    <property type="entry name" value="R3H"/>
    <property type="match status" value="1"/>
</dbReference>
<evidence type="ECO:0000313" key="4">
    <source>
        <dbReference type="EMBL" id="KAF0769930.1"/>
    </source>
</evidence>
<dbReference type="InterPro" id="IPR036867">
    <property type="entry name" value="R3H_dom_sf"/>
</dbReference>
<dbReference type="SMART" id="SM00393">
    <property type="entry name" value="R3H"/>
    <property type="match status" value="1"/>
</dbReference>
<dbReference type="OrthoDB" id="5979509at2759"/>
<sequence>MDLLGSIMKSMEKPPTVDTKEKLRQKTPSRYVKCLQISRNYIMDAKSKFNSELKKNREKLAKNASCLTDEQYNNITKQILELKRGVKKKEPKDFQLLKRFDVILVQDKHKLIVPMKDKNVVLYYVSDGKLYNLLKSTHISIGHGGRDRMIKELSKKYKNISRSDICTFLQMCETCQEKQKNIKKATVIKPIICSEFNSRCQVDLIEFQLISNEKFKYIMIYQDNLTKFIVLRPLKHKLVEEVAYNLIDIFTLLGAPCIIQSSHGRDFSNDVVNCLRGLWPELKIVHGKPNHSQENEEQVKQDVTNMLITWMQDQKSSDWSEGLRFIQLMKNRTYHSGIKMTPYEALFGTKIKVGLSEKMADNAALNIDSEEDLREFMEKNENINKKQNLSNSNSGNEEMISVIQLNNKNLNNMCEIAIENCKSQAKEIKKNLDKKCLPVEIGSVKLPVFKDNKEDRDCRNILPVIELTDSYNKSGTQDGTLKQSYAKNVVNVCQKMLINFNEKLKEELVLETLLNEQSISSVQTHTNGNNEVKKAQEMLIKQQNKEKARMIQFRSETEKKVTLFVQDDHQTRLKFPTLNKVLRNIVHEIAEDAGMLAYSFGEEEVDRYIMIFKKDFPPSEDELNALRNGQEWNDDIAKRLSEQREQVKIEEMLDEKKRMMLKRTNQDKPKYNYKEKFQHLVGLEAAEQAARKTETNKSYGFVPSENKKDLRSIEQTLADIREKKRLKIENDNSQSQSSKTN</sequence>
<evidence type="ECO:0000259" key="2">
    <source>
        <dbReference type="PROSITE" id="PS50994"/>
    </source>
</evidence>
<dbReference type="GO" id="GO:0015074">
    <property type="term" value="P:DNA integration"/>
    <property type="evidence" value="ECO:0007669"/>
    <property type="project" value="InterPro"/>
</dbReference>
<dbReference type="InterPro" id="IPR034068">
    <property type="entry name" value="R3H_sperm-antigen"/>
</dbReference>
<dbReference type="InterPro" id="IPR001374">
    <property type="entry name" value="R3H_dom"/>
</dbReference>
<dbReference type="InterPro" id="IPR041588">
    <property type="entry name" value="Integrase_H2C2"/>
</dbReference>
<gene>
    <name evidence="4" type="ORF">FWK35_00002688</name>
</gene>
<dbReference type="PANTHER" id="PTHR13498:SF3">
    <property type="entry name" value="SPERM-ASSOCIATED ANTIGEN 7"/>
    <property type="match status" value="1"/>
</dbReference>
<dbReference type="PROSITE" id="PS51061">
    <property type="entry name" value="R3H"/>
    <property type="match status" value="1"/>
</dbReference>
<dbReference type="Pfam" id="PF17921">
    <property type="entry name" value="Integrase_H2C2"/>
    <property type="match status" value="1"/>
</dbReference>
<protein>
    <submittedName>
        <fullName evidence="4">SCAN domain-containing protein 3 isoform X1</fullName>
    </submittedName>
</protein>
<dbReference type="CDD" id="cd02636">
    <property type="entry name" value="R3H_sperm-antigen"/>
    <property type="match status" value="1"/>
</dbReference>
<dbReference type="Gene3D" id="3.30.420.10">
    <property type="entry name" value="Ribonuclease H-like superfamily/Ribonuclease H"/>
    <property type="match status" value="1"/>
</dbReference>
<dbReference type="InterPro" id="IPR017330">
    <property type="entry name" value="SPAG7"/>
</dbReference>
<reference evidence="4 5" key="1">
    <citation type="submission" date="2019-08" db="EMBL/GenBank/DDBJ databases">
        <title>Whole genome of Aphis craccivora.</title>
        <authorList>
            <person name="Voronova N.V."/>
            <person name="Shulinski R.S."/>
            <person name="Bandarenka Y.V."/>
            <person name="Zhorov D.G."/>
            <person name="Warner D."/>
        </authorList>
    </citation>
    <scope>NUCLEOTIDE SEQUENCE [LARGE SCALE GENOMIC DNA]</scope>
    <source>
        <strain evidence="4">180601</strain>
        <tissue evidence="4">Whole Body</tissue>
    </source>
</reference>